<evidence type="ECO:0000313" key="3">
    <source>
        <dbReference type="Proteomes" id="UP000594459"/>
    </source>
</evidence>
<dbReference type="Proteomes" id="UP000594459">
    <property type="component" value="Chromosome"/>
</dbReference>
<feature type="transmembrane region" description="Helical" evidence="1">
    <location>
        <begin position="40"/>
        <end position="58"/>
    </location>
</feature>
<feature type="transmembrane region" description="Helical" evidence="1">
    <location>
        <begin position="70"/>
        <end position="90"/>
    </location>
</feature>
<evidence type="ECO:0000313" key="2">
    <source>
        <dbReference type="EMBL" id="QPC99072.1"/>
    </source>
</evidence>
<keyword evidence="3" id="KW-1185">Reference proteome</keyword>
<dbReference type="AlphaFoldDB" id="A0A7S8F4M0"/>
<dbReference type="EMBL" id="CP064654">
    <property type="protein sequence ID" value="QPC99072.1"/>
    <property type="molecule type" value="Genomic_DNA"/>
</dbReference>
<keyword evidence="1" id="KW-1133">Transmembrane helix</keyword>
<evidence type="ECO:0000256" key="1">
    <source>
        <dbReference type="SAM" id="Phobius"/>
    </source>
</evidence>
<dbReference type="KEGG" id="qso:IRL76_00320"/>
<organism evidence="2 3">
    <name type="scientific">Qipengyuania soli</name>
    <dbReference type="NCBI Taxonomy" id="2782568"/>
    <lineage>
        <taxon>Bacteria</taxon>
        <taxon>Pseudomonadati</taxon>
        <taxon>Pseudomonadota</taxon>
        <taxon>Alphaproteobacteria</taxon>
        <taxon>Sphingomonadales</taxon>
        <taxon>Erythrobacteraceae</taxon>
        <taxon>Qipengyuania</taxon>
    </lineage>
</organism>
<keyword evidence="1" id="KW-0472">Membrane</keyword>
<feature type="transmembrane region" description="Helical" evidence="1">
    <location>
        <begin position="12"/>
        <end position="33"/>
    </location>
</feature>
<accession>A0A7S8F4M0</accession>
<proteinExistence type="predicted"/>
<protein>
    <submittedName>
        <fullName evidence="2">Uncharacterized protein</fullName>
    </submittedName>
</protein>
<keyword evidence="1" id="KW-0812">Transmembrane</keyword>
<sequence length="96" mass="10033">MIGSVGFLAAHWASPEAINGVLIFCFGIVYALVAGNPTRFAPALLAGILGKAMVVAMLGPPNWFGNGDAAVGAIVAGDLLFTLGFVLFLWRRRENA</sequence>
<reference evidence="2 3" key="1">
    <citation type="submission" date="2020-11" db="EMBL/GenBank/DDBJ databases">
        <title>The genome sequence of Erythrobacter sp. 6D36.</title>
        <authorList>
            <person name="Liu Y."/>
        </authorList>
    </citation>
    <scope>NUCLEOTIDE SEQUENCE [LARGE SCALE GENOMIC DNA]</scope>
    <source>
        <strain evidence="2 3">6D36</strain>
    </source>
</reference>
<dbReference type="RefSeq" id="WP_200982102.1">
    <property type="nucleotide sequence ID" value="NZ_CP064654.1"/>
</dbReference>
<gene>
    <name evidence="2" type="ORF">IRL76_00320</name>
</gene>
<name>A0A7S8F4M0_9SPHN</name>